<accession>A0A7K2J0C1</accession>
<dbReference type="InterPro" id="IPR034660">
    <property type="entry name" value="DinB/YfiT-like"/>
</dbReference>
<gene>
    <name evidence="2" type="ORF">GTW20_26470</name>
</gene>
<dbReference type="Proteomes" id="UP000467124">
    <property type="component" value="Unassembled WGS sequence"/>
</dbReference>
<dbReference type="OMA" id="MDAFTHE"/>
<dbReference type="Pfam" id="PF11716">
    <property type="entry name" value="MDMPI_N"/>
    <property type="match status" value="1"/>
</dbReference>
<dbReference type="SUPFAM" id="SSF109854">
    <property type="entry name" value="DinB/YfiT-like putative metalloenzymes"/>
    <property type="match status" value="1"/>
</dbReference>
<dbReference type="GO" id="GO:0016853">
    <property type="term" value="F:isomerase activity"/>
    <property type="evidence" value="ECO:0007669"/>
    <property type="project" value="UniProtKB-KW"/>
</dbReference>
<sequence length="223" mass="24176">MMDTLRIYRNGQERLAALAATLDESARTTLVPACPAWDVRQTYAHMAGLCVEVVQGLVTPPTRDEETARQVADRAGMSLDEIAAEWTENTPALLELVGSQSRRRYALPALDVWHHENDIRGALGMGPRTEDADQLADFVLGGLALAWSSDLPSVRVRATDTDRTWSLGEGADLTLEATVFELARAVTGRRSLAQIGAMDWSGDPSAVVGRLPSLPAPEIDLEV</sequence>
<dbReference type="EMBL" id="WWHY01000001">
    <property type="protein sequence ID" value="MYR35710.1"/>
    <property type="molecule type" value="Genomic_DNA"/>
</dbReference>
<keyword evidence="2" id="KW-0413">Isomerase</keyword>
<dbReference type="InterPro" id="IPR024344">
    <property type="entry name" value="MDMPI_metal-binding"/>
</dbReference>
<reference evidence="2 3" key="1">
    <citation type="journal article" date="2019" name="Nat. Commun.">
        <title>The antimicrobial potential of Streptomyces from insect microbiomes.</title>
        <authorList>
            <person name="Chevrette M.G."/>
            <person name="Carlson C.M."/>
            <person name="Ortega H.E."/>
            <person name="Thomas C."/>
            <person name="Ananiev G.E."/>
            <person name="Barns K.J."/>
            <person name="Book A.J."/>
            <person name="Cagnazzo J."/>
            <person name="Carlos C."/>
            <person name="Flanigan W."/>
            <person name="Grubbs K.J."/>
            <person name="Horn H.A."/>
            <person name="Hoffmann F.M."/>
            <person name="Klassen J.L."/>
            <person name="Knack J.J."/>
            <person name="Lewin G.R."/>
            <person name="McDonald B.R."/>
            <person name="Muller L."/>
            <person name="Melo W.G.P."/>
            <person name="Pinto-Tomas A.A."/>
            <person name="Schmitz A."/>
            <person name="Wendt-Pienkowski E."/>
            <person name="Wildman S."/>
            <person name="Zhao M."/>
            <person name="Zhang F."/>
            <person name="Bugni T.S."/>
            <person name="Andes D.R."/>
            <person name="Pupo M.T."/>
            <person name="Currie C.R."/>
        </authorList>
    </citation>
    <scope>NUCLEOTIDE SEQUENCE [LARGE SCALE GENOMIC DNA]</scope>
    <source>
        <strain evidence="2 3">SID5840</strain>
    </source>
</reference>
<dbReference type="Gene3D" id="1.20.120.450">
    <property type="entry name" value="dinb family like domain"/>
    <property type="match status" value="1"/>
</dbReference>
<evidence type="ECO:0000313" key="2">
    <source>
        <dbReference type="EMBL" id="MYR35710.1"/>
    </source>
</evidence>
<dbReference type="InterPro" id="IPR017517">
    <property type="entry name" value="Maleyloyr_isom"/>
</dbReference>
<dbReference type="AlphaFoldDB" id="A0A7K2J0C1"/>
<proteinExistence type="predicted"/>
<dbReference type="GO" id="GO:0046872">
    <property type="term" value="F:metal ion binding"/>
    <property type="evidence" value="ECO:0007669"/>
    <property type="project" value="InterPro"/>
</dbReference>
<name>A0A7K2J0C1_9ACTN</name>
<dbReference type="NCBIfam" id="TIGR03083">
    <property type="entry name" value="maleylpyruvate isomerase family mycothiol-dependent enzyme"/>
    <property type="match status" value="1"/>
</dbReference>
<evidence type="ECO:0000313" key="3">
    <source>
        <dbReference type="Proteomes" id="UP000467124"/>
    </source>
</evidence>
<keyword evidence="2" id="KW-0670">Pyruvate</keyword>
<protein>
    <submittedName>
        <fullName evidence="2">Maleylpyruvate isomerase family mycothiol-dependent enzyme</fullName>
    </submittedName>
</protein>
<organism evidence="2 3">
    <name type="scientific">Nocardiopsis alba</name>
    <dbReference type="NCBI Taxonomy" id="53437"/>
    <lineage>
        <taxon>Bacteria</taxon>
        <taxon>Bacillati</taxon>
        <taxon>Actinomycetota</taxon>
        <taxon>Actinomycetes</taxon>
        <taxon>Streptosporangiales</taxon>
        <taxon>Nocardiopsidaceae</taxon>
        <taxon>Nocardiopsis</taxon>
    </lineage>
</organism>
<evidence type="ECO:0000259" key="1">
    <source>
        <dbReference type="Pfam" id="PF11716"/>
    </source>
</evidence>
<feature type="domain" description="Mycothiol-dependent maleylpyruvate isomerase metal-binding" evidence="1">
    <location>
        <begin position="10"/>
        <end position="103"/>
    </location>
</feature>
<comment type="caution">
    <text evidence="2">The sequence shown here is derived from an EMBL/GenBank/DDBJ whole genome shotgun (WGS) entry which is preliminary data.</text>
</comment>